<protein>
    <submittedName>
        <fullName evidence="1">Uncharacterized protein</fullName>
    </submittedName>
</protein>
<name>A0ABY1HG93_9GAMM</name>
<dbReference type="EMBL" id="FPLJ01000073">
    <property type="protein sequence ID" value="SGY96740.1"/>
    <property type="molecule type" value="Genomic_DNA"/>
</dbReference>
<sequence>MYYFLLLCLKNILIIKPLLMSRLSYGETSTDDINLAG</sequence>
<dbReference type="Proteomes" id="UP000182660">
    <property type="component" value="Unassembled WGS sequence"/>
</dbReference>
<reference evidence="1 2" key="1">
    <citation type="submission" date="2016-11" db="EMBL/GenBank/DDBJ databases">
        <authorList>
            <person name="Klemetsen T."/>
        </authorList>
    </citation>
    <scope>NUCLEOTIDE SEQUENCE [LARGE SCALE GENOMIC DNA]</scope>
    <source>
        <strain evidence="1">MT 2528</strain>
    </source>
</reference>
<gene>
    <name evidence="1" type="ORF">MT2528_3262</name>
</gene>
<keyword evidence="2" id="KW-1185">Reference proteome</keyword>
<evidence type="ECO:0000313" key="1">
    <source>
        <dbReference type="EMBL" id="SGY96740.1"/>
    </source>
</evidence>
<comment type="caution">
    <text evidence="1">The sequence shown here is derived from an EMBL/GenBank/DDBJ whole genome shotgun (WGS) entry which is preliminary data.</text>
</comment>
<evidence type="ECO:0000313" key="2">
    <source>
        <dbReference type="Proteomes" id="UP000182660"/>
    </source>
</evidence>
<accession>A0ABY1HG93</accession>
<organism evidence="1 2">
    <name type="scientific">Moritella viscosa</name>
    <dbReference type="NCBI Taxonomy" id="80854"/>
    <lineage>
        <taxon>Bacteria</taxon>
        <taxon>Pseudomonadati</taxon>
        <taxon>Pseudomonadota</taxon>
        <taxon>Gammaproteobacteria</taxon>
        <taxon>Alteromonadales</taxon>
        <taxon>Moritellaceae</taxon>
        <taxon>Moritella</taxon>
    </lineage>
</organism>
<proteinExistence type="predicted"/>